<feature type="domain" description="NAD-dependent epimerase/dehydratase" evidence="4">
    <location>
        <begin position="19"/>
        <end position="255"/>
    </location>
</feature>
<evidence type="ECO:0000313" key="5">
    <source>
        <dbReference type="Proteomes" id="UP000515163"/>
    </source>
</evidence>
<dbReference type="AlphaFoldDB" id="A0A6P8H9M2"/>
<reference evidence="6" key="1">
    <citation type="submission" date="2025-08" db="UniProtKB">
        <authorList>
            <consortium name="RefSeq"/>
        </authorList>
    </citation>
    <scope>IDENTIFICATION</scope>
    <source>
        <tissue evidence="6">Tentacle</tissue>
    </source>
</reference>
<gene>
    <name evidence="6" type="primary">LOC116286980</name>
</gene>
<dbReference type="OrthoDB" id="2735536at2759"/>
<dbReference type="CDD" id="cd05227">
    <property type="entry name" value="AR_SDR_e"/>
    <property type="match status" value="1"/>
</dbReference>
<evidence type="ECO:0000256" key="1">
    <source>
        <dbReference type="ARBA" id="ARBA00023002"/>
    </source>
</evidence>
<protein>
    <submittedName>
        <fullName evidence="6">Tetraketide alpha-pyrone reductase 1-like</fullName>
    </submittedName>
</protein>
<dbReference type="KEGG" id="aten:116286980"/>
<evidence type="ECO:0000256" key="3">
    <source>
        <dbReference type="SAM" id="MobiDB-lite"/>
    </source>
</evidence>
<dbReference type="GeneID" id="116286980"/>
<feature type="region of interest" description="Disordered" evidence="3">
    <location>
        <begin position="357"/>
        <end position="377"/>
    </location>
</feature>
<dbReference type="InterPro" id="IPR050425">
    <property type="entry name" value="NAD(P)_dehydrat-like"/>
</dbReference>
<keyword evidence="1" id="KW-0560">Oxidoreductase</keyword>
<dbReference type="SUPFAM" id="SSF51735">
    <property type="entry name" value="NAD(P)-binding Rossmann-fold domains"/>
    <property type="match status" value="1"/>
</dbReference>
<dbReference type="GO" id="GO:0016616">
    <property type="term" value="F:oxidoreductase activity, acting on the CH-OH group of donors, NAD or NADP as acceptor"/>
    <property type="evidence" value="ECO:0007669"/>
    <property type="project" value="TreeGrafter"/>
</dbReference>
<evidence type="ECO:0000256" key="2">
    <source>
        <dbReference type="ARBA" id="ARBA00023445"/>
    </source>
</evidence>
<dbReference type="Pfam" id="PF01370">
    <property type="entry name" value="Epimerase"/>
    <property type="match status" value="1"/>
</dbReference>
<dbReference type="Gene3D" id="3.40.50.720">
    <property type="entry name" value="NAD(P)-binding Rossmann-like Domain"/>
    <property type="match status" value="1"/>
</dbReference>
<name>A0A6P8H9M2_ACTTE</name>
<proteinExistence type="inferred from homology"/>
<evidence type="ECO:0000313" key="6">
    <source>
        <dbReference type="RefSeq" id="XP_031549442.1"/>
    </source>
</evidence>
<comment type="similarity">
    <text evidence="2">Belongs to the NAD(P)-dependent epimerase/dehydratase family. Dihydroflavonol-4-reductase subfamily.</text>
</comment>
<dbReference type="InParanoid" id="A0A6P8H9M2"/>
<evidence type="ECO:0000259" key="4">
    <source>
        <dbReference type="Pfam" id="PF01370"/>
    </source>
</evidence>
<feature type="compositionally biased region" description="Polar residues" evidence="3">
    <location>
        <begin position="366"/>
        <end position="377"/>
    </location>
</feature>
<accession>A0A6P8H9M2</accession>
<dbReference type="PANTHER" id="PTHR10366:SF564">
    <property type="entry name" value="STEROL-4-ALPHA-CARBOXYLATE 3-DEHYDROGENASE, DECARBOXYLATING"/>
    <property type="match status" value="1"/>
</dbReference>
<sequence>MSDRVVENSSAEDVKVERVLVTGASGYIACHVVKQLLESGSFIVRGTVRNLNNEKKVKPLKNLCPGSKYPLELAEAELLDEHCWERAMVDCKYVIHMASPFPASNPRDESELIEPAVEGTINVLQACSKANIKRVVLTSSIVAITSGNLDSKRELTEEDWSVENQCGPYEKSKLMAEKAAWDFVKNLPADKKFELVVINPGLVYGPVLHGSNCTSMEIPTRLLERQIPMLPRLHFGVVDVRDLAKAHITALTSVKGPGNRYIAVNKGIWLKDTAKILNDEFRPQGYRVPTAVCPSFGMYVYSLFDSGIRMILPALGKEMSLSNKKIKEDLGFDPIDVEKTLIDMAYSMIEQGFVKKTPKYLGPPENRSTSTDTQPSQ</sequence>
<dbReference type="InterPro" id="IPR036291">
    <property type="entry name" value="NAD(P)-bd_dom_sf"/>
</dbReference>
<organism evidence="5 6">
    <name type="scientific">Actinia tenebrosa</name>
    <name type="common">Australian red waratah sea anemone</name>
    <dbReference type="NCBI Taxonomy" id="6105"/>
    <lineage>
        <taxon>Eukaryota</taxon>
        <taxon>Metazoa</taxon>
        <taxon>Cnidaria</taxon>
        <taxon>Anthozoa</taxon>
        <taxon>Hexacorallia</taxon>
        <taxon>Actiniaria</taxon>
        <taxon>Actiniidae</taxon>
        <taxon>Actinia</taxon>
    </lineage>
</organism>
<dbReference type="Proteomes" id="UP000515163">
    <property type="component" value="Unplaced"/>
</dbReference>
<dbReference type="RefSeq" id="XP_031549442.1">
    <property type="nucleotide sequence ID" value="XM_031693582.1"/>
</dbReference>
<dbReference type="PANTHER" id="PTHR10366">
    <property type="entry name" value="NAD DEPENDENT EPIMERASE/DEHYDRATASE"/>
    <property type="match status" value="1"/>
</dbReference>
<dbReference type="FunFam" id="3.40.50.720:FF:000336">
    <property type="entry name" value="Aldehyde reductase"/>
    <property type="match status" value="1"/>
</dbReference>
<dbReference type="InterPro" id="IPR001509">
    <property type="entry name" value="Epimerase_deHydtase"/>
</dbReference>
<keyword evidence="5" id="KW-1185">Reference proteome</keyword>